<organism evidence="2 3">
    <name type="scientific">Tetrapyrgos nigripes</name>
    <dbReference type="NCBI Taxonomy" id="182062"/>
    <lineage>
        <taxon>Eukaryota</taxon>
        <taxon>Fungi</taxon>
        <taxon>Dikarya</taxon>
        <taxon>Basidiomycota</taxon>
        <taxon>Agaricomycotina</taxon>
        <taxon>Agaricomycetes</taxon>
        <taxon>Agaricomycetidae</taxon>
        <taxon>Agaricales</taxon>
        <taxon>Marasmiineae</taxon>
        <taxon>Marasmiaceae</taxon>
        <taxon>Tetrapyrgos</taxon>
    </lineage>
</organism>
<reference evidence="2 3" key="1">
    <citation type="journal article" date="2020" name="ISME J.">
        <title>Uncovering the hidden diversity of litter-decomposition mechanisms in mushroom-forming fungi.</title>
        <authorList>
            <person name="Floudas D."/>
            <person name="Bentzer J."/>
            <person name="Ahren D."/>
            <person name="Johansson T."/>
            <person name="Persson P."/>
            <person name="Tunlid A."/>
        </authorList>
    </citation>
    <scope>NUCLEOTIDE SEQUENCE [LARGE SCALE GENOMIC DNA]</scope>
    <source>
        <strain evidence="2 3">CBS 291.85</strain>
    </source>
</reference>
<evidence type="ECO:0000259" key="1">
    <source>
        <dbReference type="Pfam" id="PF13468"/>
    </source>
</evidence>
<feature type="domain" description="Glyoxalase-like" evidence="1">
    <location>
        <begin position="9"/>
        <end position="195"/>
    </location>
</feature>
<dbReference type="OrthoDB" id="408973at2759"/>
<dbReference type="AlphaFoldDB" id="A0A8H5GY00"/>
<keyword evidence="3" id="KW-1185">Reference proteome</keyword>
<dbReference type="Pfam" id="PF13468">
    <property type="entry name" value="Glyoxalase_3"/>
    <property type="match status" value="1"/>
</dbReference>
<dbReference type="Gene3D" id="3.10.180.10">
    <property type="entry name" value="2,3-Dihydroxybiphenyl 1,2-Dioxygenase, domain 1"/>
    <property type="match status" value="1"/>
</dbReference>
<comment type="caution">
    <text evidence="2">The sequence shown here is derived from an EMBL/GenBank/DDBJ whole genome shotgun (WGS) entry which is preliminary data.</text>
</comment>
<dbReference type="InterPro" id="IPR029068">
    <property type="entry name" value="Glyas_Bleomycin-R_OHBP_Dase"/>
</dbReference>
<dbReference type="EMBL" id="JAACJM010000004">
    <property type="protein sequence ID" value="KAF5372900.1"/>
    <property type="molecule type" value="Genomic_DNA"/>
</dbReference>
<evidence type="ECO:0000313" key="2">
    <source>
        <dbReference type="EMBL" id="KAF5372900.1"/>
    </source>
</evidence>
<evidence type="ECO:0000313" key="3">
    <source>
        <dbReference type="Proteomes" id="UP000559256"/>
    </source>
</evidence>
<dbReference type="InterPro" id="IPR025870">
    <property type="entry name" value="Glyoxalase-like_dom"/>
</dbReference>
<dbReference type="PANTHER" id="PTHR40265">
    <property type="entry name" value="BLL2707 PROTEIN"/>
    <property type="match status" value="1"/>
</dbReference>
<accession>A0A8H5GY00</accession>
<gene>
    <name evidence="2" type="ORF">D9758_001451</name>
</gene>
<proteinExistence type="predicted"/>
<name>A0A8H5GY00_9AGAR</name>
<protein>
    <recommendedName>
        <fullName evidence="1">Glyoxalase-like domain-containing protein</fullName>
    </recommendedName>
</protein>
<dbReference type="Proteomes" id="UP000559256">
    <property type="component" value="Unassembled WGS sequence"/>
</dbReference>
<dbReference type="PANTHER" id="PTHR40265:SF1">
    <property type="entry name" value="GLYOXALASE-LIKE DOMAIN-CONTAINING PROTEIN"/>
    <property type="match status" value="1"/>
</dbReference>
<sequence>MSLPSTKCLDHIVHLTPPGSVRETASQFEKLGFKVLPGGQHADGFTENVLVVLQDDVYLELISFVHPPEYYPPGSPPRMKRDSHKWASMSPGWIDFAFLGNGSETTRISDIINRRTKADGREPFYRSEASGGRLRPDGVELKWLITDPLLDFKGVLPFFCGDVTPRNLRVPDDPPSNTEHPCSALGVAFLRIHSTSNLLADISRRISDVVGELPRNSEGKQEWELETLNQAKLRQRCHLILEANDPENAASVSGASAGIFELGIYVREEQPNRTVDTPYGRIVWVKV</sequence>